<dbReference type="InterPro" id="IPR032834">
    <property type="entry name" value="NatK-like_C"/>
</dbReference>
<proteinExistence type="predicted"/>
<keyword evidence="2" id="KW-0812">Transmembrane</keyword>
<keyword evidence="2" id="KW-1133">Transmembrane helix</keyword>
<accession>S1NJ91</accession>
<dbReference type="Proteomes" id="UP000014113">
    <property type="component" value="Unassembled WGS sequence"/>
</dbReference>
<evidence type="ECO:0000259" key="3">
    <source>
        <dbReference type="Pfam" id="PF14501"/>
    </source>
</evidence>
<organism evidence="4 5">
    <name type="scientific">Enterococcus columbae DSM 7374 = ATCC 51263</name>
    <dbReference type="NCBI Taxonomy" id="1121865"/>
    <lineage>
        <taxon>Bacteria</taxon>
        <taxon>Bacillati</taxon>
        <taxon>Bacillota</taxon>
        <taxon>Bacilli</taxon>
        <taxon>Lactobacillales</taxon>
        <taxon>Enterococcaceae</taxon>
        <taxon>Enterococcus</taxon>
    </lineage>
</organism>
<dbReference type="PATRIC" id="fig|1121865.3.peg.1309"/>
<feature type="transmembrane region" description="Helical" evidence="2">
    <location>
        <begin position="80"/>
        <end position="98"/>
    </location>
</feature>
<reference evidence="4 5" key="1">
    <citation type="submission" date="2013-03" db="EMBL/GenBank/DDBJ databases">
        <title>The Genome Sequence of Enterococcus columbae ATCC_51263 (PacBio/Illumina hybrid assembly).</title>
        <authorList>
            <consortium name="The Broad Institute Genomics Platform"/>
            <consortium name="The Broad Institute Genome Sequencing Center for Infectious Disease"/>
            <person name="Earl A."/>
            <person name="Russ C."/>
            <person name="Gilmore M."/>
            <person name="Surin D."/>
            <person name="Walker B."/>
            <person name="Young S."/>
            <person name="Zeng Q."/>
            <person name="Gargeya S."/>
            <person name="Fitzgerald M."/>
            <person name="Haas B."/>
            <person name="Abouelleil A."/>
            <person name="Allen A.W."/>
            <person name="Alvarado L."/>
            <person name="Arachchi H.M."/>
            <person name="Berlin A.M."/>
            <person name="Chapman S.B."/>
            <person name="Gainer-Dewar J."/>
            <person name="Goldberg J."/>
            <person name="Griggs A."/>
            <person name="Gujja S."/>
            <person name="Hansen M."/>
            <person name="Howarth C."/>
            <person name="Imamovic A."/>
            <person name="Ireland A."/>
            <person name="Larimer J."/>
            <person name="McCowan C."/>
            <person name="Murphy C."/>
            <person name="Pearson M."/>
            <person name="Poon T.W."/>
            <person name="Priest M."/>
            <person name="Roberts A."/>
            <person name="Saif S."/>
            <person name="Shea T."/>
            <person name="Sisk P."/>
            <person name="Sykes S."/>
            <person name="Wortman J."/>
            <person name="Nusbaum C."/>
            <person name="Birren B."/>
        </authorList>
    </citation>
    <scope>NUCLEOTIDE SEQUENCE [LARGE SCALE GENOMIC DNA]</scope>
    <source>
        <strain evidence="4 5">ATCC 51263</strain>
    </source>
</reference>
<dbReference type="InterPro" id="IPR036890">
    <property type="entry name" value="HATPase_C_sf"/>
</dbReference>
<evidence type="ECO:0000256" key="2">
    <source>
        <dbReference type="SAM" id="Phobius"/>
    </source>
</evidence>
<feature type="transmembrane region" description="Helical" evidence="2">
    <location>
        <begin position="118"/>
        <end position="135"/>
    </location>
</feature>
<keyword evidence="5" id="KW-1185">Reference proteome</keyword>
<dbReference type="eggNOG" id="COG3290">
    <property type="taxonomic scope" value="Bacteria"/>
</dbReference>
<feature type="coiled-coil region" evidence="1">
    <location>
        <begin position="222"/>
        <end position="249"/>
    </location>
</feature>
<feature type="transmembrane region" description="Helical" evidence="2">
    <location>
        <begin position="57"/>
        <end position="73"/>
    </location>
</feature>
<gene>
    <name evidence="4" type="ORF">I568_01961</name>
</gene>
<evidence type="ECO:0000313" key="5">
    <source>
        <dbReference type="Proteomes" id="UP000014113"/>
    </source>
</evidence>
<keyword evidence="2" id="KW-0472">Membrane</keyword>
<evidence type="ECO:0000256" key="1">
    <source>
        <dbReference type="SAM" id="Coils"/>
    </source>
</evidence>
<evidence type="ECO:0000313" key="4">
    <source>
        <dbReference type="EMBL" id="EOW80261.1"/>
    </source>
</evidence>
<feature type="transmembrane region" description="Helical" evidence="2">
    <location>
        <begin position="156"/>
        <end position="175"/>
    </location>
</feature>
<dbReference type="PANTHER" id="PTHR40448:SF1">
    <property type="entry name" value="TWO-COMPONENT SENSOR HISTIDINE KINASE"/>
    <property type="match status" value="1"/>
</dbReference>
<dbReference type="PANTHER" id="PTHR40448">
    <property type="entry name" value="TWO-COMPONENT SENSOR HISTIDINE KINASE"/>
    <property type="match status" value="1"/>
</dbReference>
<sequence length="442" mass="51726">MIGLKTAIFLFNSWAFFTMFCKITQTRNIASKHQFFTIGVIAGVLALGISFHLRFILYPAIVLLLLLLSLLYKKLYESRLTMSSLFFLSCYTVIIYSFTNELEELVARWLTQGKYEIMFIHLSCYFISSVVNLFLASKAPSRGFEEIYFFATQSQLIPILNVILFLLIVAASQLFLFRHPQSWFMQLFFNDMTLFYLAFTVFIFGLILWMIFYTNAKWRSQTNAHLRSIKNYTQEIEQLNEELNMFRHDSLNILYSLELAIQKGEVEEIKRIYREILVPSQQLLLDTQQQIEVLKRVKSMEIKSLLNAKLRQAAAQKIDFSIVITEDICFDCIPNLLIFIRILAILLDNAIENSLKNEKPAICLLITQDEASVKLVLQNTYDKDSLPLEQFHQKYFTSKKDKKKHGLGLTFVHQAIKYYSHYELMTTVNQDFFTQELIIQKV</sequence>
<dbReference type="Gene3D" id="3.30.565.10">
    <property type="entry name" value="Histidine kinase-like ATPase, C-terminal domain"/>
    <property type="match status" value="1"/>
</dbReference>
<protein>
    <recommendedName>
        <fullName evidence="3">Sensor histidine kinase NatK-like C-terminal domain-containing protein</fullName>
    </recommendedName>
</protein>
<feature type="domain" description="Sensor histidine kinase NatK-like C-terminal" evidence="3">
    <location>
        <begin position="337"/>
        <end position="440"/>
    </location>
</feature>
<name>S1NJ91_9ENTE</name>
<comment type="caution">
    <text evidence="4">The sequence shown here is derived from an EMBL/GenBank/DDBJ whole genome shotgun (WGS) entry which is preliminary data.</text>
</comment>
<feature type="transmembrane region" description="Helical" evidence="2">
    <location>
        <begin position="195"/>
        <end position="213"/>
    </location>
</feature>
<keyword evidence="1" id="KW-0175">Coiled coil</keyword>
<dbReference type="AlphaFoldDB" id="S1NJ91"/>
<dbReference type="SUPFAM" id="SSF55874">
    <property type="entry name" value="ATPase domain of HSP90 chaperone/DNA topoisomerase II/histidine kinase"/>
    <property type="match status" value="1"/>
</dbReference>
<dbReference type="Pfam" id="PF14501">
    <property type="entry name" value="HATPase_c_5"/>
    <property type="match status" value="1"/>
</dbReference>
<feature type="transmembrane region" description="Helical" evidence="2">
    <location>
        <begin position="35"/>
        <end position="51"/>
    </location>
</feature>
<dbReference type="STRING" id="1121865.OMW_01347"/>
<dbReference type="EMBL" id="ASWJ01000009">
    <property type="protein sequence ID" value="EOW80261.1"/>
    <property type="molecule type" value="Genomic_DNA"/>
</dbReference>
<dbReference type="GO" id="GO:0042802">
    <property type="term" value="F:identical protein binding"/>
    <property type="evidence" value="ECO:0007669"/>
    <property type="project" value="TreeGrafter"/>
</dbReference>